<accession>A0A556SC27</accession>
<gene>
    <name evidence="1" type="ORF">FPQ15_07560</name>
</gene>
<evidence type="ECO:0000313" key="1">
    <source>
        <dbReference type="EMBL" id="TSJ98706.1"/>
    </source>
</evidence>
<dbReference type="AlphaFoldDB" id="A0A556SC27"/>
<dbReference type="RefSeq" id="WP_144091984.1">
    <property type="nucleotide sequence ID" value="NZ_VMHM01000009.1"/>
</dbReference>
<dbReference type="EMBL" id="VMHM01000009">
    <property type="protein sequence ID" value="TSJ98706.1"/>
    <property type="molecule type" value="Genomic_DNA"/>
</dbReference>
<protein>
    <submittedName>
        <fullName evidence="1">Uncharacterized protein</fullName>
    </submittedName>
</protein>
<comment type="caution">
    <text evidence="1">The sequence shown here is derived from an EMBL/GenBank/DDBJ whole genome shotgun (WGS) entry which is preliminary data.</text>
</comment>
<organism evidence="1 2">
    <name type="scientific">Gilliamella apicola</name>
    <dbReference type="NCBI Taxonomy" id="1196095"/>
    <lineage>
        <taxon>Bacteria</taxon>
        <taxon>Pseudomonadati</taxon>
        <taxon>Pseudomonadota</taxon>
        <taxon>Gammaproteobacteria</taxon>
        <taxon>Orbales</taxon>
        <taxon>Orbaceae</taxon>
        <taxon>Gilliamella</taxon>
    </lineage>
</organism>
<reference evidence="1 2" key="1">
    <citation type="submission" date="2019-07" db="EMBL/GenBank/DDBJ databases">
        <title>Gilliamella genomes.</title>
        <authorList>
            <person name="Zheng H."/>
        </authorList>
    </citation>
    <scope>NUCLEOTIDE SEQUENCE [LARGE SCALE GENOMIC DNA]</scope>
    <source>
        <strain evidence="1 2">W8127</strain>
    </source>
</reference>
<sequence>MGTLNRQVCHLIQGTTFSNITMRGDYNSVDSATITLSELKQLVEQWITTDYIQSPHKGRYLYNTNKKMARKTTYVTT</sequence>
<proteinExistence type="predicted"/>
<dbReference type="Proteomes" id="UP000319483">
    <property type="component" value="Unassembled WGS sequence"/>
</dbReference>
<name>A0A556SC27_9GAMM</name>
<evidence type="ECO:0000313" key="2">
    <source>
        <dbReference type="Proteomes" id="UP000319483"/>
    </source>
</evidence>